<feature type="region of interest" description="Disordered" evidence="1">
    <location>
        <begin position="1"/>
        <end position="66"/>
    </location>
</feature>
<keyword evidence="3" id="KW-1185">Reference proteome</keyword>
<feature type="compositionally biased region" description="Polar residues" evidence="1">
    <location>
        <begin position="10"/>
        <end position="22"/>
    </location>
</feature>
<gene>
    <name evidence="2" type="ORF">GCM10017771_78600</name>
</gene>
<proteinExistence type="predicted"/>
<reference evidence="2" key="2">
    <citation type="submission" date="2020-09" db="EMBL/GenBank/DDBJ databases">
        <authorList>
            <person name="Sun Q."/>
            <person name="Zhou Y."/>
        </authorList>
    </citation>
    <scope>NUCLEOTIDE SEQUENCE</scope>
    <source>
        <strain evidence="2">CGMCC 4.7403</strain>
    </source>
</reference>
<evidence type="ECO:0000313" key="3">
    <source>
        <dbReference type="Proteomes" id="UP000603227"/>
    </source>
</evidence>
<evidence type="ECO:0000313" key="2">
    <source>
        <dbReference type="EMBL" id="GHE55913.1"/>
    </source>
</evidence>
<protein>
    <submittedName>
        <fullName evidence="2">Uncharacterized protein</fullName>
    </submittedName>
</protein>
<accession>A0A918ZK79</accession>
<sequence length="66" mass="6818">MAVRRAKPTRASSGETRRSQPSPGAMSPNPRVATVTSDRYTESSSAGSCAVSDPAAKVKAPGIWGQ</sequence>
<dbReference type="AlphaFoldDB" id="A0A918ZK79"/>
<comment type="caution">
    <text evidence="2">The sequence shown here is derived from an EMBL/GenBank/DDBJ whole genome shotgun (WGS) entry which is preliminary data.</text>
</comment>
<evidence type="ECO:0000256" key="1">
    <source>
        <dbReference type="SAM" id="MobiDB-lite"/>
    </source>
</evidence>
<name>A0A918ZK79_9ACTN</name>
<dbReference type="Proteomes" id="UP000603227">
    <property type="component" value="Unassembled WGS sequence"/>
</dbReference>
<organism evidence="2 3">
    <name type="scientific">Streptomyces capitiformicae</name>
    <dbReference type="NCBI Taxonomy" id="2014920"/>
    <lineage>
        <taxon>Bacteria</taxon>
        <taxon>Bacillati</taxon>
        <taxon>Actinomycetota</taxon>
        <taxon>Actinomycetes</taxon>
        <taxon>Kitasatosporales</taxon>
        <taxon>Streptomycetaceae</taxon>
        <taxon>Streptomyces</taxon>
    </lineage>
</organism>
<feature type="compositionally biased region" description="Polar residues" evidence="1">
    <location>
        <begin position="34"/>
        <end position="47"/>
    </location>
</feature>
<dbReference type="EMBL" id="BNAT01000042">
    <property type="protein sequence ID" value="GHE55913.1"/>
    <property type="molecule type" value="Genomic_DNA"/>
</dbReference>
<reference evidence="2" key="1">
    <citation type="journal article" date="2014" name="Int. J. Syst. Evol. Microbiol.">
        <title>Complete genome sequence of Corynebacterium casei LMG S-19264T (=DSM 44701T), isolated from a smear-ripened cheese.</title>
        <authorList>
            <consortium name="US DOE Joint Genome Institute (JGI-PGF)"/>
            <person name="Walter F."/>
            <person name="Albersmeier A."/>
            <person name="Kalinowski J."/>
            <person name="Ruckert C."/>
        </authorList>
    </citation>
    <scope>NUCLEOTIDE SEQUENCE</scope>
    <source>
        <strain evidence="2">CGMCC 4.7403</strain>
    </source>
</reference>